<gene>
    <name evidence="1" type="ORF">AN396_11210</name>
</gene>
<comment type="caution">
    <text evidence="1">The sequence shown here is derived from an EMBL/GenBank/DDBJ whole genome shotgun (WGS) entry which is preliminary data.</text>
</comment>
<dbReference type="Proteomes" id="UP000188605">
    <property type="component" value="Unassembled WGS sequence"/>
</dbReference>
<dbReference type="EMBL" id="LJDB01000092">
    <property type="protein sequence ID" value="ONI38228.1"/>
    <property type="molecule type" value="Genomic_DNA"/>
</dbReference>
<evidence type="ECO:0000313" key="1">
    <source>
        <dbReference type="EMBL" id="ONI38228.1"/>
    </source>
</evidence>
<name>A0ACC8X8K9_9FIRM</name>
<reference evidence="1" key="1">
    <citation type="submission" date="2016-08" db="EMBL/GenBank/DDBJ databases">
        <authorList>
            <person name="Ngugi D.K."/>
            <person name="Miyake S."/>
            <person name="Stingl U."/>
        </authorList>
    </citation>
    <scope>NUCLEOTIDE SEQUENCE</scope>
    <source>
        <strain evidence="1">SCG-B11WGA-EpuloA1</strain>
    </source>
</reference>
<evidence type="ECO:0000313" key="2">
    <source>
        <dbReference type="Proteomes" id="UP000188605"/>
    </source>
</evidence>
<proteinExistence type="predicted"/>
<keyword evidence="2" id="KW-1185">Reference proteome</keyword>
<sequence length="201" mass="23667">MSMSYIAYLNLYSKPVSVIIDEKIIVHKLLPNEFLSYKKIDEGYHFINVHQEDTSDLLYTKKVNIKPNSSFTFIIYDNQDVKCRLIAEGGLPLEREKCFIKIGNFATNFNNISLVCKDNVDEPIYSHKLEYETMSSYITSSPDKFQLIIQDEANQEHIINLPKFKPYRYYSFYIINTNNSKKYDIIKNIDMVSYKKLDHIN</sequence>
<accession>A0ACC8X8K9</accession>
<protein>
    <submittedName>
        <fullName evidence="1">Uncharacterized protein</fullName>
    </submittedName>
</protein>
<organism evidence="1 2">
    <name type="scientific">Candidatus Epulonipiscium fishelsonii</name>
    <dbReference type="NCBI Taxonomy" id="77094"/>
    <lineage>
        <taxon>Bacteria</taxon>
        <taxon>Bacillati</taxon>
        <taxon>Bacillota</taxon>
        <taxon>Clostridia</taxon>
        <taxon>Lachnospirales</taxon>
        <taxon>Lachnospiraceae</taxon>
        <taxon>Candidatus Epulonipiscium</taxon>
    </lineage>
</organism>